<dbReference type="Pfam" id="PF00291">
    <property type="entry name" value="PALP"/>
    <property type="match status" value="1"/>
</dbReference>
<comment type="similarity">
    <text evidence="2">Belongs to the cysteine synthase/cystathionine beta-synthase family.</text>
</comment>
<proteinExistence type="inferred from homology"/>
<dbReference type="InterPro" id="IPR001216">
    <property type="entry name" value="P-phosphate_BS"/>
</dbReference>
<evidence type="ECO:0000256" key="2">
    <source>
        <dbReference type="ARBA" id="ARBA00007103"/>
    </source>
</evidence>
<dbReference type="AlphaFoldDB" id="A0AAD5E094"/>
<keyword evidence="9" id="KW-1185">Reference proteome</keyword>
<keyword evidence="4" id="KW-0808">Transferase</keyword>
<dbReference type="FunFam" id="3.40.50.1100:FF:000016">
    <property type="entry name" value="Cysteine synthase A"/>
    <property type="match status" value="1"/>
</dbReference>
<dbReference type="Gene3D" id="3.40.50.1100">
    <property type="match status" value="3"/>
</dbReference>
<sequence>MRVFDQGLLALAAAGGLGLMYKLCTTDRQLTLNVVNELLGLLGAWLRGEQYHGQHHLRGASSSLRPVGQGLADLIGNTPLIRLASLSEQTGCQILAKAEFLNPGGSVKDRVALEIIQEALTEGRLRQGGLVTEGTVGSTGVSLAMCAAAFGCHAFIAMPDDAAIEKAQMLQALGAEVQRLRPVSISHPDHFVNVARRRAAEQPNAVFADQFENVANFRAHLKTGQEIWEQTGGHVDAFVSGAGTGGTIAGVGSYLKQRRPAVRVFLIDPPGSGLYNKVTRGVMYTREEAEGKRLKHPFDTITGSMATSLLRSLFCLESEPFCLPPAFCPLPEGIGINRLTANFGRAQVDGAFKGTDREAVEMAAYLLRNEGLFVGSSAAMNCVGAVKAARALGPGHTVVTVLCDGGHRHMSKFHSPAYLAEYGLTPAATGRGLEFVA</sequence>
<comment type="caution">
    <text evidence="8">The sequence shown here is derived from an EMBL/GenBank/DDBJ whole genome shotgun (WGS) entry which is preliminary data.</text>
</comment>
<dbReference type="SUPFAM" id="SSF53686">
    <property type="entry name" value="Tryptophan synthase beta subunit-like PLP-dependent enzymes"/>
    <property type="match status" value="1"/>
</dbReference>
<evidence type="ECO:0000313" key="8">
    <source>
        <dbReference type="EMBL" id="KAI7845595.1"/>
    </source>
</evidence>
<reference evidence="8" key="1">
    <citation type="submission" date="2020-11" db="EMBL/GenBank/DDBJ databases">
        <title>Chlorella ohadii genome sequencing and assembly.</title>
        <authorList>
            <person name="Murik O."/>
            <person name="Treves H."/>
            <person name="Kedem I."/>
            <person name="Shotland Y."/>
            <person name="Kaplan A."/>
        </authorList>
    </citation>
    <scope>NUCLEOTIDE SEQUENCE</scope>
    <source>
        <strain evidence="8">1</strain>
    </source>
</reference>
<dbReference type="InterPro" id="IPR050214">
    <property type="entry name" value="Cys_Synth/Cystath_Beta-Synth"/>
</dbReference>
<protein>
    <recommendedName>
        <fullName evidence="7">Tryptophan synthase beta chain-like PALP domain-containing protein</fullName>
    </recommendedName>
</protein>
<dbReference type="InterPro" id="IPR001926">
    <property type="entry name" value="TrpB-like_PALP"/>
</dbReference>
<accession>A0AAD5E094</accession>
<dbReference type="EMBL" id="JADXDR010000015">
    <property type="protein sequence ID" value="KAI7845595.1"/>
    <property type="molecule type" value="Genomic_DNA"/>
</dbReference>
<name>A0AAD5E094_9CHLO</name>
<dbReference type="PROSITE" id="PS00901">
    <property type="entry name" value="CYS_SYNTHASE"/>
    <property type="match status" value="1"/>
</dbReference>
<evidence type="ECO:0000256" key="4">
    <source>
        <dbReference type="ARBA" id="ARBA00022679"/>
    </source>
</evidence>
<keyword evidence="6" id="KW-0198">Cysteine biosynthesis</keyword>
<evidence type="ECO:0000256" key="5">
    <source>
        <dbReference type="ARBA" id="ARBA00022898"/>
    </source>
</evidence>
<comment type="cofactor">
    <cofactor evidence="1">
        <name>pyridoxal 5'-phosphate</name>
        <dbReference type="ChEBI" id="CHEBI:597326"/>
    </cofactor>
</comment>
<evidence type="ECO:0000256" key="1">
    <source>
        <dbReference type="ARBA" id="ARBA00001933"/>
    </source>
</evidence>
<dbReference type="InterPro" id="IPR036052">
    <property type="entry name" value="TrpB-like_PALP_sf"/>
</dbReference>
<feature type="domain" description="Tryptophan synthase beta chain-like PALP" evidence="7">
    <location>
        <begin position="73"/>
        <end position="279"/>
    </location>
</feature>
<evidence type="ECO:0000259" key="7">
    <source>
        <dbReference type="Pfam" id="PF00291"/>
    </source>
</evidence>
<dbReference type="PANTHER" id="PTHR10314">
    <property type="entry name" value="CYSTATHIONINE BETA-SYNTHASE"/>
    <property type="match status" value="1"/>
</dbReference>
<organism evidence="8 9">
    <name type="scientific">Chlorella ohadii</name>
    <dbReference type="NCBI Taxonomy" id="2649997"/>
    <lineage>
        <taxon>Eukaryota</taxon>
        <taxon>Viridiplantae</taxon>
        <taxon>Chlorophyta</taxon>
        <taxon>core chlorophytes</taxon>
        <taxon>Trebouxiophyceae</taxon>
        <taxon>Chlorellales</taxon>
        <taxon>Chlorellaceae</taxon>
        <taxon>Chlorella clade</taxon>
        <taxon>Chlorella</taxon>
    </lineage>
</organism>
<gene>
    <name evidence="8" type="ORF">COHA_000882</name>
</gene>
<keyword evidence="3" id="KW-0028">Amino-acid biosynthesis</keyword>
<dbReference type="GO" id="GO:0006535">
    <property type="term" value="P:cysteine biosynthetic process from serine"/>
    <property type="evidence" value="ECO:0007669"/>
    <property type="project" value="InterPro"/>
</dbReference>
<dbReference type="GO" id="GO:0016740">
    <property type="term" value="F:transferase activity"/>
    <property type="evidence" value="ECO:0007669"/>
    <property type="project" value="UniProtKB-KW"/>
</dbReference>
<dbReference type="Proteomes" id="UP001205105">
    <property type="component" value="Unassembled WGS sequence"/>
</dbReference>
<keyword evidence="5" id="KW-0663">Pyridoxal phosphate</keyword>
<evidence type="ECO:0000256" key="3">
    <source>
        <dbReference type="ARBA" id="ARBA00022605"/>
    </source>
</evidence>
<dbReference type="CDD" id="cd01561">
    <property type="entry name" value="CBS_like"/>
    <property type="match status" value="1"/>
</dbReference>
<evidence type="ECO:0000256" key="6">
    <source>
        <dbReference type="ARBA" id="ARBA00023192"/>
    </source>
</evidence>
<evidence type="ECO:0000313" key="9">
    <source>
        <dbReference type="Proteomes" id="UP001205105"/>
    </source>
</evidence>